<dbReference type="PANTHER" id="PTHR43591">
    <property type="entry name" value="METHYLTRANSFERASE"/>
    <property type="match status" value="1"/>
</dbReference>
<dbReference type="Pfam" id="PF13649">
    <property type="entry name" value="Methyltransf_25"/>
    <property type="match status" value="1"/>
</dbReference>
<keyword evidence="2" id="KW-0489">Methyltransferase</keyword>
<dbReference type="GO" id="GO:0008168">
    <property type="term" value="F:methyltransferase activity"/>
    <property type="evidence" value="ECO:0007669"/>
    <property type="project" value="UniProtKB-KW"/>
</dbReference>
<dbReference type="Gene3D" id="3.40.50.150">
    <property type="entry name" value="Vaccinia Virus protein VP39"/>
    <property type="match status" value="1"/>
</dbReference>
<keyword evidence="3" id="KW-1185">Reference proteome</keyword>
<protein>
    <submittedName>
        <fullName evidence="2">Class I SAM-dependent methyltransferase</fullName>
    </submittedName>
</protein>
<dbReference type="InterPro" id="IPR029063">
    <property type="entry name" value="SAM-dependent_MTases_sf"/>
</dbReference>
<dbReference type="GO" id="GO:0032259">
    <property type="term" value="P:methylation"/>
    <property type="evidence" value="ECO:0007669"/>
    <property type="project" value="UniProtKB-KW"/>
</dbReference>
<keyword evidence="2" id="KW-0808">Transferase</keyword>
<dbReference type="EMBL" id="QVIG01000001">
    <property type="protein sequence ID" value="RGD57555.1"/>
    <property type="molecule type" value="Genomic_DNA"/>
</dbReference>
<name>A0A372ZQS3_9ACTN</name>
<organism evidence="2 3">
    <name type="scientific">Kitasatospora xanthocidica</name>
    <dbReference type="NCBI Taxonomy" id="83382"/>
    <lineage>
        <taxon>Bacteria</taxon>
        <taxon>Bacillati</taxon>
        <taxon>Actinomycetota</taxon>
        <taxon>Actinomycetes</taxon>
        <taxon>Kitasatosporales</taxon>
        <taxon>Streptomycetaceae</taxon>
        <taxon>Kitasatospora</taxon>
    </lineage>
</organism>
<accession>A0A372ZQS3</accession>
<gene>
    <name evidence="2" type="ORF">DR950_06895</name>
</gene>
<evidence type="ECO:0000313" key="3">
    <source>
        <dbReference type="Proteomes" id="UP000263377"/>
    </source>
</evidence>
<dbReference type="CDD" id="cd02440">
    <property type="entry name" value="AdoMet_MTases"/>
    <property type="match status" value="1"/>
</dbReference>
<dbReference type="RefSeq" id="WP_117486324.1">
    <property type="nucleotide sequence ID" value="NZ_QVIG01000001.1"/>
</dbReference>
<feature type="domain" description="Methyltransferase" evidence="1">
    <location>
        <begin position="53"/>
        <end position="149"/>
    </location>
</feature>
<evidence type="ECO:0000313" key="2">
    <source>
        <dbReference type="EMBL" id="RGD57555.1"/>
    </source>
</evidence>
<proteinExistence type="predicted"/>
<comment type="caution">
    <text evidence="2">The sequence shown here is derived from an EMBL/GenBank/DDBJ whole genome shotgun (WGS) entry which is preliminary data.</text>
</comment>
<sequence>MNPHHEQDLGWDASGALREREAGVHAPALLRAVEWLRGLLRIGGGGHAPVHRVLDVGSGPGVVTCLLAQTFPDAEVVAVDRSPGLLEQVRSRAAAQGVADRVVTQLTDVSGEFDALGAADLIWSRHGVQQVGDQQAALRSLVACLRPGGLLAVAESGLPPRFLPRDIGTGRPGLQARLDAAAEDAFGAMRDQLPGAAATVEDWPAMLARAGLVPSGTRSFFTDLTSPLGMSAREYLHLRLTRLRDRIGDRLDPEDRATLEQLLDSDTSAGILGRPDAFYLTADTVHTARLCHGGVRH</sequence>
<evidence type="ECO:0000259" key="1">
    <source>
        <dbReference type="Pfam" id="PF13649"/>
    </source>
</evidence>
<dbReference type="Proteomes" id="UP000263377">
    <property type="component" value="Unassembled WGS sequence"/>
</dbReference>
<dbReference type="AlphaFoldDB" id="A0A372ZQS3"/>
<reference evidence="2 3" key="1">
    <citation type="submission" date="2018-08" db="EMBL/GenBank/DDBJ databases">
        <title>Diversity &amp; Physiological Properties of Lignin-Decomposing Actinobacteria from Soil.</title>
        <authorList>
            <person name="Roh S.G."/>
            <person name="Kim S.B."/>
        </authorList>
    </citation>
    <scope>NUCLEOTIDE SEQUENCE [LARGE SCALE GENOMIC DNA]</scope>
    <source>
        <strain evidence="2 3">MMS17-GH009</strain>
    </source>
</reference>
<dbReference type="InterPro" id="IPR041698">
    <property type="entry name" value="Methyltransf_25"/>
</dbReference>
<dbReference type="SUPFAM" id="SSF53335">
    <property type="entry name" value="S-adenosyl-L-methionine-dependent methyltransferases"/>
    <property type="match status" value="1"/>
</dbReference>